<dbReference type="STRING" id="43678.OJAG_01630"/>
<proteinExistence type="predicted"/>
<dbReference type="InterPro" id="IPR018197">
    <property type="entry name" value="Glycerate_kinase_RE-like"/>
</dbReference>
<dbReference type="Gene3D" id="3.40.50.10350">
    <property type="entry name" value="Glycerate kinase, domain 1"/>
    <property type="match status" value="1"/>
</dbReference>
<evidence type="ECO:0000313" key="1">
    <source>
        <dbReference type="EMBL" id="KZM37146.1"/>
    </source>
</evidence>
<dbReference type="EMBL" id="LRIE01000026">
    <property type="protein sequence ID" value="KZM37146.1"/>
    <property type="molecule type" value="Genomic_DNA"/>
</dbReference>
<reference evidence="1 2" key="1">
    <citation type="submission" date="2016-01" db="EMBL/GenBank/DDBJ databases">
        <title>Genome sequence of Oerskovia enterophila VJag, an agar and cellulose degrading bacterium.</title>
        <authorList>
            <person name="Poehlein A."/>
            <person name="Jag V."/>
            <person name="Bengelsdorf F."/>
            <person name="Duerre P."/>
            <person name="Daniel R."/>
        </authorList>
    </citation>
    <scope>NUCLEOTIDE SEQUENCE [LARGE SCALE GENOMIC DNA]</scope>
    <source>
        <strain evidence="1 2">VJag</strain>
    </source>
</reference>
<dbReference type="InterPro" id="IPR004381">
    <property type="entry name" value="Glycerate_kinase"/>
</dbReference>
<dbReference type="PATRIC" id="fig|43678.3.peg.176"/>
<dbReference type="GO" id="GO:0031388">
    <property type="term" value="P:organic acid phosphorylation"/>
    <property type="evidence" value="ECO:0007669"/>
    <property type="project" value="InterPro"/>
</dbReference>
<dbReference type="AlphaFoldDB" id="A0A163T633"/>
<comment type="caution">
    <text evidence="1">The sequence shown here is derived from an EMBL/GenBank/DDBJ whole genome shotgun (WGS) entry which is preliminary data.</text>
</comment>
<accession>A0A163T633</accession>
<name>A0A163T633_9CELL</name>
<organism evidence="1 2">
    <name type="scientific">Oerskovia enterophila</name>
    <dbReference type="NCBI Taxonomy" id="43678"/>
    <lineage>
        <taxon>Bacteria</taxon>
        <taxon>Bacillati</taxon>
        <taxon>Actinomycetota</taxon>
        <taxon>Actinomycetes</taxon>
        <taxon>Micrococcales</taxon>
        <taxon>Cellulomonadaceae</taxon>
        <taxon>Oerskovia</taxon>
    </lineage>
</organism>
<sequence length="95" mass="9477">MVGLDARVAAADLAVVVVDALDASAVHDGALPEVARRAAALGLPVVVLAREVLAGRREQAAAGISGAYELGRDLPAAKARVGRVARTWSGGVPGA</sequence>
<dbReference type="Pfam" id="PF02595">
    <property type="entry name" value="Gly_kinase"/>
    <property type="match status" value="1"/>
</dbReference>
<evidence type="ECO:0000313" key="2">
    <source>
        <dbReference type="Proteomes" id="UP000076447"/>
    </source>
</evidence>
<dbReference type="GO" id="GO:0008887">
    <property type="term" value="F:glycerate kinase activity"/>
    <property type="evidence" value="ECO:0007669"/>
    <property type="project" value="InterPro"/>
</dbReference>
<gene>
    <name evidence="1" type="ORF">OJAG_01630</name>
</gene>
<protein>
    <submittedName>
        <fullName evidence="1">Uncharacterized protein</fullName>
    </submittedName>
</protein>
<dbReference type="Proteomes" id="UP000076447">
    <property type="component" value="Unassembled WGS sequence"/>
</dbReference>